<dbReference type="AlphaFoldDB" id="A0A699Z8Y4"/>
<dbReference type="InterPro" id="IPR003439">
    <property type="entry name" value="ABC_transporter-like_ATP-bd"/>
</dbReference>
<feature type="transmembrane region" description="Helical" evidence="8">
    <location>
        <begin position="77"/>
        <end position="102"/>
    </location>
</feature>
<dbReference type="InterPro" id="IPR039421">
    <property type="entry name" value="Type_1_exporter"/>
</dbReference>
<evidence type="ECO:0000256" key="4">
    <source>
        <dbReference type="ARBA" id="ARBA00022840"/>
    </source>
</evidence>
<comment type="caution">
    <text evidence="11">The sequence shown here is derived from an EMBL/GenBank/DDBJ whole genome shotgun (WGS) entry which is preliminary data.</text>
</comment>
<dbReference type="InterPro" id="IPR017871">
    <property type="entry name" value="ABC_transporter-like_CS"/>
</dbReference>
<feature type="transmembrane region" description="Helical" evidence="8">
    <location>
        <begin position="138"/>
        <end position="158"/>
    </location>
</feature>
<keyword evidence="12" id="KW-1185">Reference proteome</keyword>
<keyword evidence="3" id="KW-0547">Nucleotide-binding</keyword>
<dbReference type="SMART" id="SM00382">
    <property type="entry name" value="AAA"/>
    <property type="match status" value="1"/>
</dbReference>
<dbReference type="InterPro" id="IPR036640">
    <property type="entry name" value="ABC1_TM_sf"/>
</dbReference>
<feature type="transmembrane region" description="Helical" evidence="8">
    <location>
        <begin position="421"/>
        <end position="441"/>
    </location>
</feature>
<evidence type="ECO:0000256" key="2">
    <source>
        <dbReference type="ARBA" id="ARBA00022692"/>
    </source>
</evidence>
<evidence type="ECO:0000259" key="9">
    <source>
        <dbReference type="PROSITE" id="PS50893"/>
    </source>
</evidence>
<protein>
    <submittedName>
        <fullName evidence="11">Mitochondrial half-size ABC transporter, membrane protein</fullName>
    </submittedName>
</protein>
<evidence type="ECO:0000256" key="5">
    <source>
        <dbReference type="ARBA" id="ARBA00022989"/>
    </source>
</evidence>
<dbReference type="GO" id="GO:0140359">
    <property type="term" value="F:ABC-type transporter activity"/>
    <property type="evidence" value="ECO:0007669"/>
    <property type="project" value="InterPro"/>
</dbReference>
<feature type="domain" description="ABC transmembrane type-1" evidence="10">
    <location>
        <begin position="255"/>
        <end position="553"/>
    </location>
</feature>
<keyword evidence="5 8" id="KW-1133">Transmembrane helix</keyword>
<dbReference type="Pfam" id="PF00664">
    <property type="entry name" value="ABC_membrane"/>
    <property type="match status" value="1"/>
</dbReference>
<reference evidence="11 12" key="1">
    <citation type="submission" date="2020-02" db="EMBL/GenBank/DDBJ databases">
        <title>Draft genome sequence of Haematococcus lacustris strain NIES-144.</title>
        <authorList>
            <person name="Morimoto D."/>
            <person name="Nakagawa S."/>
            <person name="Yoshida T."/>
            <person name="Sawayama S."/>
        </authorList>
    </citation>
    <scope>NUCLEOTIDE SEQUENCE [LARGE SCALE GENOMIC DNA]</scope>
    <source>
        <strain evidence="11 12">NIES-144</strain>
    </source>
</reference>
<comment type="subcellular location">
    <subcellularLocation>
        <location evidence="1">Membrane</location>
        <topology evidence="1">Multi-pass membrane protein</topology>
    </subcellularLocation>
</comment>
<dbReference type="EMBL" id="BLLF01000870">
    <property type="protein sequence ID" value="GFH15578.1"/>
    <property type="molecule type" value="Genomic_DNA"/>
</dbReference>
<keyword evidence="4" id="KW-0067">ATP-binding</keyword>
<evidence type="ECO:0000313" key="12">
    <source>
        <dbReference type="Proteomes" id="UP000485058"/>
    </source>
</evidence>
<dbReference type="Proteomes" id="UP000485058">
    <property type="component" value="Unassembled WGS sequence"/>
</dbReference>
<keyword evidence="2 8" id="KW-0812">Transmembrane</keyword>
<dbReference type="InterPro" id="IPR027417">
    <property type="entry name" value="P-loop_NTPase"/>
</dbReference>
<dbReference type="Pfam" id="PF00005">
    <property type="entry name" value="ABC_tran"/>
    <property type="match status" value="1"/>
</dbReference>
<dbReference type="PANTHER" id="PTHR24221:SF654">
    <property type="entry name" value="ATP-BINDING CASSETTE SUB-FAMILY B MEMBER 6"/>
    <property type="match status" value="1"/>
</dbReference>
<feature type="transmembrane region" description="Helical" evidence="8">
    <location>
        <begin position="173"/>
        <end position="192"/>
    </location>
</feature>
<dbReference type="GO" id="GO:0016887">
    <property type="term" value="F:ATP hydrolysis activity"/>
    <property type="evidence" value="ECO:0007669"/>
    <property type="project" value="InterPro"/>
</dbReference>
<dbReference type="SUPFAM" id="SSF90123">
    <property type="entry name" value="ABC transporter transmembrane region"/>
    <property type="match status" value="1"/>
</dbReference>
<evidence type="ECO:0000256" key="7">
    <source>
        <dbReference type="ARBA" id="ARBA00024363"/>
    </source>
</evidence>
<dbReference type="SUPFAM" id="SSF52540">
    <property type="entry name" value="P-loop containing nucleoside triphosphate hydrolases"/>
    <property type="match status" value="1"/>
</dbReference>
<evidence type="ECO:0000256" key="6">
    <source>
        <dbReference type="ARBA" id="ARBA00023136"/>
    </source>
</evidence>
<feature type="transmembrane region" description="Helical" evidence="8">
    <location>
        <begin position="392"/>
        <end position="415"/>
    </location>
</feature>
<feature type="domain" description="ABC transporter" evidence="9">
    <location>
        <begin position="587"/>
        <end position="856"/>
    </location>
</feature>
<keyword evidence="6 8" id="KW-0472">Membrane</keyword>
<name>A0A699Z8Y4_HAELA</name>
<evidence type="ECO:0000256" key="3">
    <source>
        <dbReference type="ARBA" id="ARBA00022741"/>
    </source>
</evidence>
<dbReference type="InterPro" id="IPR003593">
    <property type="entry name" value="AAA+_ATPase"/>
</dbReference>
<dbReference type="GO" id="GO:0016020">
    <property type="term" value="C:membrane"/>
    <property type="evidence" value="ECO:0007669"/>
    <property type="project" value="UniProtKB-SubCell"/>
</dbReference>
<evidence type="ECO:0000259" key="10">
    <source>
        <dbReference type="PROSITE" id="PS50929"/>
    </source>
</evidence>
<dbReference type="CDD" id="cd03253">
    <property type="entry name" value="ABCC_ATM1_transporter"/>
    <property type="match status" value="1"/>
</dbReference>
<dbReference type="PROSITE" id="PS50893">
    <property type="entry name" value="ABC_TRANSPORTER_2"/>
    <property type="match status" value="1"/>
</dbReference>
<comment type="similarity">
    <text evidence="7">Belongs to the ABC transporter superfamily. ABCB family. Heavy Metal importer (TC 3.A.1.210) subfamily.</text>
</comment>
<evidence type="ECO:0000256" key="1">
    <source>
        <dbReference type="ARBA" id="ARBA00004141"/>
    </source>
</evidence>
<accession>A0A699Z8Y4</accession>
<dbReference type="Gene3D" id="1.20.1560.10">
    <property type="entry name" value="ABC transporter type 1, transmembrane domain"/>
    <property type="match status" value="1"/>
</dbReference>
<sequence>MWPAALAAWCDVDADSGFVIAGVAITPCLVESCSGCLVLFGLALTLVLNAGRLRQAAELRRSKAIVPGPIGRTGPELGAITATGFIALLHLLHLGAALALHLPLWHCLLHGCLAATWGLAAILHVWASKVHVALDMRALAGCSLLMYGWALQSYWSLYRAASGFPLPYQRSTIWTLLLQTLVTAIICTTDYLRRKVTPPEGYQQLATGDVEAGKPGALATSSSTPAPLQHSWLALFWDACTYVWPEDPWLQLRAITAFALLLSMRVLNLAVPILYKKLVDALAGLQQANEPGAAEQQGSATQAWLLWGWLSAWVPLYLVAILFQGGAGGGMVGVINNLRQLMWIPVSQDAYRRISLRIFKHVMDLDLGFHLSRKTGEVTKQVDRGTNAMQNILATILFSILPTCIDVLTASTYLAQALEPTIALTVFVTVGSYIPVTILITEWRTTLRREMNRTDQAQAARVTDALLNWETVKYFTNEQHEHAAYAAAIADYQSAEFKSQARWIGITLGLLVCSKGVRDGELTVGDVVLFLSLMAQLYGPLNWFGAYYRTISQYVIDLENLFQLLEKQGAVRDAEGAPTLAIKSGEVQFDDVTFQYENNHPVLRNVSFTAPGGSTLAFVGATGSGKSTITRLVFRFYDVTSGAIRVDGQDIRHVTQGSLRKAVGMVPQARVGLNGVSQQLHAALTSSQAGQASDSGLATDGADCVLFNDTILHNIRYGNLSASDEQVHEAAQAACIHEAITTRFPKGYDTMVGERGLRLSGGEKQRVAFARALLKNPAILVLDEATSALDTLTERRIQAALAAMRSSRTTLIVAHRLSTIVDADTIVVLRLGQVRVVGTGGSGSRVEEIGSHSELLARQGLYHEMWTKQASGASADNDSAASSSISRPGSALHLPALAAVGPDTSALVPRHPH</sequence>
<feature type="transmembrane region" description="Helical" evidence="8">
    <location>
        <begin position="108"/>
        <end position="126"/>
    </location>
</feature>
<evidence type="ECO:0000256" key="8">
    <source>
        <dbReference type="SAM" id="Phobius"/>
    </source>
</evidence>
<dbReference type="InterPro" id="IPR011527">
    <property type="entry name" value="ABC1_TM_dom"/>
</dbReference>
<dbReference type="Gene3D" id="3.40.50.300">
    <property type="entry name" value="P-loop containing nucleotide triphosphate hydrolases"/>
    <property type="match status" value="1"/>
</dbReference>
<organism evidence="11 12">
    <name type="scientific">Haematococcus lacustris</name>
    <name type="common">Green alga</name>
    <name type="synonym">Haematococcus pluvialis</name>
    <dbReference type="NCBI Taxonomy" id="44745"/>
    <lineage>
        <taxon>Eukaryota</taxon>
        <taxon>Viridiplantae</taxon>
        <taxon>Chlorophyta</taxon>
        <taxon>core chlorophytes</taxon>
        <taxon>Chlorophyceae</taxon>
        <taxon>CS clade</taxon>
        <taxon>Chlamydomonadales</taxon>
        <taxon>Haematococcaceae</taxon>
        <taxon>Haematococcus</taxon>
    </lineage>
</organism>
<dbReference type="PROSITE" id="PS50929">
    <property type="entry name" value="ABC_TM1F"/>
    <property type="match status" value="1"/>
</dbReference>
<gene>
    <name evidence="11" type="ORF">HaLaN_11827</name>
</gene>
<feature type="transmembrane region" description="Helical" evidence="8">
    <location>
        <begin position="24"/>
        <end position="51"/>
    </location>
</feature>
<proteinExistence type="inferred from homology"/>
<feature type="transmembrane region" description="Helical" evidence="8">
    <location>
        <begin position="314"/>
        <end position="335"/>
    </location>
</feature>
<dbReference type="PROSITE" id="PS00211">
    <property type="entry name" value="ABC_TRANSPORTER_1"/>
    <property type="match status" value="1"/>
</dbReference>
<dbReference type="PANTHER" id="PTHR24221">
    <property type="entry name" value="ATP-BINDING CASSETTE SUB-FAMILY B"/>
    <property type="match status" value="1"/>
</dbReference>
<dbReference type="GO" id="GO:0005524">
    <property type="term" value="F:ATP binding"/>
    <property type="evidence" value="ECO:0007669"/>
    <property type="project" value="UniProtKB-KW"/>
</dbReference>
<evidence type="ECO:0000313" key="11">
    <source>
        <dbReference type="EMBL" id="GFH15578.1"/>
    </source>
</evidence>